<sequence>MDGSSVINLQDSDHVLVMEHFSDDEDHSFDSNLENMYDVTAQGVLLRRQSDFGDLLSLGLVETYTKDLTVSC</sequence>
<gene>
    <name evidence="1" type="ORF">V6N12_044503</name>
</gene>
<keyword evidence="2" id="KW-1185">Reference proteome</keyword>
<proteinExistence type="predicted"/>
<dbReference type="Proteomes" id="UP001472677">
    <property type="component" value="Unassembled WGS sequence"/>
</dbReference>
<protein>
    <submittedName>
        <fullName evidence="1">Uncharacterized protein</fullName>
    </submittedName>
</protein>
<evidence type="ECO:0000313" key="1">
    <source>
        <dbReference type="EMBL" id="KAK8508587.1"/>
    </source>
</evidence>
<evidence type="ECO:0000313" key="2">
    <source>
        <dbReference type="Proteomes" id="UP001472677"/>
    </source>
</evidence>
<organism evidence="1 2">
    <name type="scientific">Hibiscus sabdariffa</name>
    <name type="common">roselle</name>
    <dbReference type="NCBI Taxonomy" id="183260"/>
    <lineage>
        <taxon>Eukaryota</taxon>
        <taxon>Viridiplantae</taxon>
        <taxon>Streptophyta</taxon>
        <taxon>Embryophyta</taxon>
        <taxon>Tracheophyta</taxon>
        <taxon>Spermatophyta</taxon>
        <taxon>Magnoliopsida</taxon>
        <taxon>eudicotyledons</taxon>
        <taxon>Gunneridae</taxon>
        <taxon>Pentapetalae</taxon>
        <taxon>rosids</taxon>
        <taxon>malvids</taxon>
        <taxon>Malvales</taxon>
        <taxon>Malvaceae</taxon>
        <taxon>Malvoideae</taxon>
        <taxon>Hibiscus</taxon>
    </lineage>
</organism>
<reference evidence="1 2" key="1">
    <citation type="journal article" date="2024" name="G3 (Bethesda)">
        <title>Genome assembly of Hibiscus sabdariffa L. provides insights into metabolisms of medicinal natural products.</title>
        <authorList>
            <person name="Kim T."/>
        </authorList>
    </citation>
    <scope>NUCLEOTIDE SEQUENCE [LARGE SCALE GENOMIC DNA]</scope>
    <source>
        <strain evidence="1">TK-2024</strain>
        <tissue evidence="1">Old leaves</tissue>
    </source>
</reference>
<accession>A0ABR2BNR2</accession>
<name>A0ABR2BNR2_9ROSI</name>
<dbReference type="EMBL" id="JBBPBM010000099">
    <property type="protein sequence ID" value="KAK8508587.1"/>
    <property type="molecule type" value="Genomic_DNA"/>
</dbReference>
<comment type="caution">
    <text evidence="1">The sequence shown here is derived from an EMBL/GenBank/DDBJ whole genome shotgun (WGS) entry which is preliminary data.</text>
</comment>